<feature type="domain" description="Tox-MPTase3" evidence="1">
    <location>
        <begin position="8"/>
        <end position="140"/>
    </location>
</feature>
<dbReference type="Pfam" id="PF15639">
    <property type="entry name" value="Tox-MPTase3"/>
    <property type="match status" value="1"/>
</dbReference>
<protein>
    <submittedName>
        <fullName evidence="2">Metallopeptidase toxin 3</fullName>
    </submittedName>
</protein>
<evidence type="ECO:0000313" key="2">
    <source>
        <dbReference type="EMBL" id="SDL06913.1"/>
    </source>
</evidence>
<dbReference type="InterPro" id="IPR028913">
    <property type="entry name" value="Tox-MPTase3_dom"/>
</dbReference>
<reference evidence="2 3" key="1">
    <citation type="submission" date="2016-10" db="EMBL/GenBank/DDBJ databases">
        <authorList>
            <person name="de Groot N.N."/>
        </authorList>
    </citation>
    <scope>NUCLEOTIDE SEQUENCE [LARGE SCALE GENOMIC DNA]</scope>
    <source>
        <strain evidence="2 3">DSM 25294</strain>
    </source>
</reference>
<sequence length="147" mass="17060">MMVSQKMKTSYPKLSAWIYDNLAKVPKNKKVFDAFVKYTEQKRGDMRAMLTTCSPTPIVDCRAMENANGEFSGGTDPNRVYIDVGICEKFEKSASDAKDPRMHILLESTLLHEMVHWGDWKDGKDQEYEEGKEFEKEAYGKDINRYW</sequence>
<evidence type="ECO:0000313" key="3">
    <source>
        <dbReference type="Proteomes" id="UP000199382"/>
    </source>
</evidence>
<dbReference type="STRING" id="571298.SAMN04488026_106617"/>
<dbReference type="Proteomes" id="UP000199382">
    <property type="component" value="Unassembled WGS sequence"/>
</dbReference>
<accession>A0A1G9H338</accession>
<keyword evidence="3" id="KW-1185">Reference proteome</keyword>
<organism evidence="2 3">
    <name type="scientific">Aliiruegeria lutimaris</name>
    <dbReference type="NCBI Taxonomy" id="571298"/>
    <lineage>
        <taxon>Bacteria</taxon>
        <taxon>Pseudomonadati</taxon>
        <taxon>Pseudomonadota</taxon>
        <taxon>Alphaproteobacteria</taxon>
        <taxon>Rhodobacterales</taxon>
        <taxon>Roseobacteraceae</taxon>
        <taxon>Aliiruegeria</taxon>
    </lineage>
</organism>
<proteinExistence type="predicted"/>
<dbReference type="EMBL" id="FNEK01000066">
    <property type="protein sequence ID" value="SDL06913.1"/>
    <property type="molecule type" value="Genomic_DNA"/>
</dbReference>
<evidence type="ECO:0000259" key="1">
    <source>
        <dbReference type="Pfam" id="PF15639"/>
    </source>
</evidence>
<dbReference type="OrthoDB" id="8849052at2"/>
<dbReference type="AlphaFoldDB" id="A0A1G9H338"/>
<gene>
    <name evidence="2" type="ORF">SAMN04488026_106617</name>
</gene>
<name>A0A1G9H338_9RHOB</name>